<reference evidence="3 4" key="1">
    <citation type="journal article" date="2022" name="BMC Genomics">
        <title>Comparative genome analysis of mycobacteria focusing on tRNA and non-coding RNA.</title>
        <authorList>
            <person name="Behra P.R.K."/>
            <person name="Pettersson B.M.F."/>
            <person name="Ramesh M."/>
            <person name="Das S."/>
            <person name="Dasgupta S."/>
            <person name="Kirsebom L.A."/>
        </authorList>
    </citation>
    <scope>NUCLEOTIDE SEQUENCE [LARGE SCALE GENOMIC DNA]</scope>
    <source>
        <strain evidence="3 4">DSM 44078</strain>
    </source>
</reference>
<evidence type="ECO:0000313" key="3">
    <source>
        <dbReference type="EMBL" id="MCV7225822.1"/>
    </source>
</evidence>
<keyword evidence="4" id="KW-1185">Reference proteome</keyword>
<evidence type="ECO:0000313" key="4">
    <source>
        <dbReference type="Proteomes" id="UP001526201"/>
    </source>
</evidence>
<organism evidence="3 4">
    <name type="scientific">Mycolicibacterium komossense</name>
    <dbReference type="NCBI Taxonomy" id="1779"/>
    <lineage>
        <taxon>Bacteria</taxon>
        <taxon>Bacillati</taxon>
        <taxon>Actinomycetota</taxon>
        <taxon>Actinomycetes</taxon>
        <taxon>Mycobacteriales</taxon>
        <taxon>Mycobacteriaceae</taxon>
        <taxon>Mycolicibacterium</taxon>
    </lineage>
</organism>
<gene>
    <name evidence="3" type="ORF">H7J73_07225</name>
</gene>
<accession>A0ABT3C8L3</accession>
<feature type="domain" description="Haemophore haem-binding" evidence="2">
    <location>
        <begin position="38"/>
        <end position="113"/>
    </location>
</feature>
<dbReference type="InterPro" id="IPR038378">
    <property type="entry name" value="MHB_sf"/>
</dbReference>
<sequence>MKMTGFTMRRGVSGAFAGCLLAGIAAATITAPAANAAPCSASGATGTISSVSGAASQFLIAHPGADQVLTNAASQSPDDARASVRAYFTANPGEYLELKGITRPLVDLQKQCGVSGLGGADLLQAFNEFQNG</sequence>
<dbReference type="Gene3D" id="1.20.20.20">
    <property type="entry name" value="Haemophore, haem-binding domain"/>
    <property type="match status" value="1"/>
</dbReference>
<proteinExistence type="predicted"/>
<dbReference type="Pfam" id="PF16525">
    <property type="entry name" value="MHB"/>
    <property type="match status" value="1"/>
</dbReference>
<evidence type="ECO:0000256" key="1">
    <source>
        <dbReference type="SAM" id="SignalP"/>
    </source>
</evidence>
<evidence type="ECO:0000259" key="2">
    <source>
        <dbReference type="Pfam" id="PF16525"/>
    </source>
</evidence>
<dbReference type="NCBIfam" id="TIGR04529">
    <property type="entry name" value="MTB_hemophore"/>
    <property type="match status" value="1"/>
</dbReference>
<feature type="signal peptide" evidence="1">
    <location>
        <begin position="1"/>
        <end position="36"/>
    </location>
</feature>
<dbReference type="InterPro" id="IPR032407">
    <property type="entry name" value="MHB"/>
</dbReference>
<protein>
    <submittedName>
        <fullName evidence="3">Heme-binding protein</fullName>
    </submittedName>
</protein>
<keyword evidence="1" id="KW-0732">Signal</keyword>
<dbReference type="EMBL" id="JACKTY010000018">
    <property type="protein sequence ID" value="MCV7225822.1"/>
    <property type="molecule type" value="Genomic_DNA"/>
</dbReference>
<name>A0ABT3C8L3_9MYCO</name>
<comment type="caution">
    <text evidence="3">The sequence shown here is derived from an EMBL/GenBank/DDBJ whole genome shotgun (WGS) entry which is preliminary data.</text>
</comment>
<dbReference type="Proteomes" id="UP001526201">
    <property type="component" value="Unassembled WGS sequence"/>
</dbReference>
<feature type="chain" id="PRO_5046507031" evidence="1">
    <location>
        <begin position="37"/>
        <end position="132"/>
    </location>
</feature>